<dbReference type="GO" id="GO:0000724">
    <property type="term" value="P:double-strand break repair via homologous recombination"/>
    <property type="evidence" value="ECO:0007669"/>
    <property type="project" value="TreeGrafter"/>
</dbReference>
<dbReference type="PANTHER" id="PTHR46968">
    <property type="entry name" value="E3 UBIQUITIN-PROTEIN LIGASE RNF138"/>
    <property type="match status" value="1"/>
</dbReference>
<dbReference type="GO" id="GO:0035861">
    <property type="term" value="C:site of double-strand break"/>
    <property type="evidence" value="ECO:0007669"/>
    <property type="project" value="TreeGrafter"/>
</dbReference>
<evidence type="ECO:0000313" key="3">
    <source>
        <dbReference type="Proteomes" id="UP000645828"/>
    </source>
</evidence>
<comment type="caution">
    <text evidence="2">The sequence shown here is derived from an EMBL/GenBank/DDBJ whole genome shotgun (WGS) entry which is preliminary data.</text>
</comment>
<keyword evidence="1" id="KW-0832">Ubl conjugation</keyword>
<dbReference type="GO" id="GO:0010792">
    <property type="term" value="P:DNA double-strand break processing involved in repair via single-strand annealing"/>
    <property type="evidence" value="ECO:0007669"/>
    <property type="project" value="TreeGrafter"/>
</dbReference>
<protein>
    <submittedName>
        <fullName evidence="2">(raccoon dog) hypothetical protein</fullName>
    </submittedName>
</protein>
<dbReference type="GO" id="GO:0005634">
    <property type="term" value="C:nucleus"/>
    <property type="evidence" value="ECO:0007669"/>
    <property type="project" value="TreeGrafter"/>
</dbReference>
<organism evidence="2 3">
    <name type="scientific">Nyctereutes procyonoides</name>
    <name type="common">Raccoon dog</name>
    <name type="synonym">Canis procyonoides</name>
    <dbReference type="NCBI Taxonomy" id="34880"/>
    <lineage>
        <taxon>Eukaryota</taxon>
        <taxon>Metazoa</taxon>
        <taxon>Chordata</taxon>
        <taxon>Craniata</taxon>
        <taxon>Vertebrata</taxon>
        <taxon>Euteleostomi</taxon>
        <taxon>Mammalia</taxon>
        <taxon>Eutheria</taxon>
        <taxon>Laurasiatheria</taxon>
        <taxon>Carnivora</taxon>
        <taxon>Caniformia</taxon>
        <taxon>Canidae</taxon>
        <taxon>Nyctereutes</taxon>
    </lineage>
</organism>
<accession>A0A811YCW6</accession>
<dbReference type="InterPro" id="IPR052498">
    <property type="entry name" value="E3_ubiq-protein_ligase_RNF138"/>
</dbReference>
<reference evidence="2" key="1">
    <citation type="submission" date="2020-12" db="EMBL/GenBank/DDBJ databases">
        <authorList>
            <consortium name="Molecular Ecology Group"/>
        </authorList>
    </citation>
    <scope>NUCLEOTIDE SEQUENCE</scope>
    <source>
        <strain evidence="2">TBG_1078</strain>
    </source>
</reference>
<evidence type="ECO:0000256" key="1">
    <source>
        <dbReference type="ARBA" id="ARBA00022843"/>
    </source>
</evidence>
<gene>
    <name evidence="2" type="ORF">NYPRO_LOCUS6042</name>
</gene>
<proteinExistence type="predicted"/>
<sequence length="183" mass="21251">MAKELSMATSHTKDDSTDFYWTWLVGIENRIHHPLCHRNDYKRESPELALDLEITKRKFSGSCRCFAKQIKFYHMIHHYKSYKMNLINKSERSTSDNTKTYQENTILLGIPPLSVPCVKNHTLPDSIYLDHCNYYRLFQIVPVMCPLCVSLPGGDSSQITTNFLSWGAWVSQICESSDEESQY</sequence>
<dbReference type="Proteomes" id="UP000645828">
    <property type="component" value="Unassembled WGS sequence"/>
</dbReference>
<dbReference type="EMBL" id="CAJHUB010000671">
    <property type="protein sequence ID" value="CAD7673247.1"/>
    <property type="molecule type" value="Genomic_DNA"/>
</dbReference>
<name>A0A811YCW6_NYCPR</name>
<evidence type="ECO:0000313" key="2">
    <source>
        <dbReference type="EMBL" id="CAD7673247.1"/>
    </source>
</evidence>
<dbReference type="GO" id="GO:0061630">
    <property type="term" value="F:ubiquitin protein ligase activity"/>
    <property type="evidence" value="ECO:0007669"/>
    <property type="project" value="TreeGrafter"/>
</dbReference>
<dbReference type="AlphaFoldDB" id="A0A811YCW6"/>
<dbReference type="PANTHER" id="PTHR46968:SF2">
    <property type="entry name" value="E3 UBIQUITIN-PROTEIN LIGASE RNF138"/>
    <property type="match status" value="1"/>
</dbReference>
<keyword evidence="3" id="KW-1185">Reference proteome</keyword>
<dbReference type="GO" id="GO:0003697">
    <property type="term" value="F:single-stranded DNA binding"/>
    <property type="evidence" value="ECO:0007669"/>
    <property type="project" value="TreeGrafter"/>
</dbReference>